<dbReference type="PANTHER" id="PTHR15162:SF7">
    <property type="entry name" value="SUCCINYLGLUTAMATE DESUCCINYLASE"/>
    <property type="match status" value="1"/>
</dbReference>
<dbReference type="AlphaFoldDB" id="A0A2N8SQ31"/>
<dbReference type="NCBIfam" id="NF003706">
    <property type="entry name" value="PRK05324.1"/>
    <property type="match status" value="1"/>
</dbReference>
<evidence type="ECO:0000256" key="1">
    <source>
        <dbReference type="ARBA" id="ARBA00022503"/>
    </source>
</evidence>
<gene>
    <name evidence="5" type="primary">astE</name>
    <name evidence="8" type="ORF">CXK94_21590</name>
</gene>
<dbReference type="PANTHER" id="PTHR15162">
    <property type="entry name" value="ASPARTOACYLASE"/>
    <property type="match status" value="1"/>
</dbReference>
<comment type="pathway">
    <text evidence="5">Amino-acid degradation; L-arginine degradation via AST pathway; L-glutamate and succinate from L-arginine: step 5/5.</text>
</comment>
<evidence type="ECO:0000256" key="5">
    <source>
        <dbReference type="HAMAP-Rule" id="MF_00767"/>
    </source>
</evidence>
<dbReference type="Pfam" id="PF04952">
    <property type="entry name" value="AstE_AspA_hybrid"/>
    <property type="match status" value="1"/>
</dbReference>
<reference evidence="8 9" key="1">
    <citation type="submission" date="2018-01" db="EMBL/GenBank/DDBJ databases">
        <title>Denitrification phenotypes of diverse strains of Pseudomonas stutzeri.</title>
        <authorList>
            <person name="Milligan D.A."/>
            <person name="Bergaust L."/>
            <person name="Bakken L.R."/>
            <person name="Frostegard A."/>
        </authorList>
    </citation>
    <scope>NUCLEOTIDE SEQUENCE [LARGE SCALE GENOMIC DNA]</scope>
    <source>
        <strain evidence="8 9">24a75</strain>
    </source>
</reference>
<name>A0A2N8SQ31_STUST</name>
<feature type="binding site" evidence="5">
    <location>
        <position position="59"/>
    </location>
    <ligand>
        <name>Zn(2+)</name>
        <dbReference type="ChEBI" id="CHEBI:29105"/>
    </ligand>
</feature>
<comment type="cofactor">
    <cofactor evidence="5">
        <name>Zn(2+)</name>
        <dbReference type="ChEBI" id="CHEBI:29105"/>
    </cofactor>
    <text evidence="5">Binds 1 zinc ion per subunit.</text>
</comment>
<evidence type="ECO:0000313" key="9">
    <source>
        <dbReference type="Proteomes" id="UP000236023"/>
    </source>
</evidence>
<dbReference type="InterPro" id="IPR055438">
    <property type="entry name" value="AstE_AspA_cat"/>
</dbReference>
<organism evidence="8 9">
    <name type="scientific">Stutzerimonas stutzeri</name>
    <name type="common">Pseudomonas stutzeri</name>
    <dbReference type="NCBI Taxonomy" id="316"/>
    <lineage>
        <taxon>Bacteria</taxon>
        <taxon>Pseudomonadati</taxon>
        <taxon>Pseudomonadota</taxon>
        <taxon>Gammaproteobacteria</taxon>
        <taxon>Pseudomonadales</taxon>
        <taxon>Pseudomonadaceae</taxon>
        <taxon>Stutzerimonas</taxon>
    </lineage>
</organism>
<comment type="catalytic activity">
    <reaction evidence="5">
        <text>N-succinyl-L-glutamate + H2O = L-glutamate + succinate</text>
        <dbReference type="Rhea" id="RHEA:15169"/>
        <dbReference type="ChEBI" id="CHEBI:15377"/>
        <dbReference type="ChEBI" id="CHEBI:29985"/>
        <dbReference type="ChEBI" id="CHEBI:30031"/>
        <dbReference type="ChEBI" id="CHEBI:58763"/>
        <dbReference type="EC" id="3.5.1.96"/>
    </reaction>
</comment>
<dbReference type="Pfam" id="PF24827">
    <property type="entry name" value="AstE_AspA_cat"/>
    <property type="match status" value="1"/>
</dbReference>
<comment type="caution">
    <text evidence="8">The sequence shown here is derived from an EMBL/GenBank/DDBJ whole genome shotgun (WGS) entry which is preliminary data.</text>
</comment>
<dbReference type="RefSeq" id="WP_037039194.1">
    <property type="nucleotide sequence ID" value="NZ_JAMOHU010000037.1"/>
</dbReference>
<keyword evidence="2 5" id="KW-0479">Metal-binding</keyword>
<dbReference type="GO" id="GO:0019545">
    <property type="term" value="P:L-arginine catabolic process to succinate"/>
    <property type="evidence" value="ECO:0007669"/>
    <property type="project" value="UniProtKB-UniRule"/>
</dbReference>
<keyword evidence="4 5" id="KW-0862">Zinc</keyword>
<keyword evidence="1 5" id="KW-0056">Arginine metabolism</keyword>
<dbReference type="EC" id="3.5.1.96" evidence="5"/>
<sequence>MLALGKLLELTLAGREPCEKIQLTPQGVKLRWLAEGALLVSPPASQDQGLDLLLSAGVHGNELIPIHVLDHLIRAIARGEVQPHARLLLVFANPAAMRRTARQVDLDLNRLFLGAHGDVWGCEALRAAELEALVAGFFEPGGRQRRHYDLHSAMRPSRLKQFAICPWREREQATPEALARLHAAAVDGVLLQRQPTSTFSALSATRHDAEAFTVELAEEPGGALVRLQQALVAMIEGRELPALAAAPLHVLRVAREIVKRTPQFRLCLPADIENFAPLPLGSVLAEEGDGTRWIVEEPQARILFPMAEAALGQRAGLIVVPLVGPASVALKASGIQDAP</sequence>
<dbReference type="GO" id="GO:0019544">
    <property type="term" value="P:L-arginine catabolic process to L-glutamate"/>
    <property type="evidence" value="ECO:0007669"/>
    <property type="project" value="UniProtKB-UniRule"/>
</dbReference>
<feature type="binding site" evidence="5">
    <location>
        <position position="62"/>
    </location>
    <ligand>
        <name>Zn(2+)</name>
        <dbReference type="ChEBI" id="CHEBI:29105"/>
    </ligand>
</feature>
<feature type="active site" evidence="5">
    <location>
        <position position="215"/>
    </location>
</feature>
<dbReference type="GO" id="GO:0016788">
    <property type="term" value="F:hydrolase activity, acting on ester bonds"/>
    <property type="evidence" value="ECO:0007669"/>
    <property type="project" value="UniProtKB-UniRule"/>
</dbReference>
<dbReference type="InterPro" id="IPR050178">
    <property type="entry name" value="AspA/AstE_fam"/>
</dbReference>
<dbReference type="SUPFAM" id="SSF53187">
    <property type="entry name" value="Zn-dependent exopeptidases"/>
    <property type="match status" value="1"/>
</dbReference>
<feature type="domain" description="Succinylglutamate desuccinylase/Aspartoacylase catalytic" evidence="7">
    <location>
        <begin position="49"/>
        <end position="219"/>
    </location>
</feature>
<proteinExistence type="inferred from homology"/>
<dbReference type="Proteomes" id="UP000236023">
    <property type="component" value="Unassembled WGS sequence"/>
</dbReference>
<dbReference type="InterPro" id="IPR007036">
    <property type="entry name" value="Aste_AspA_hybrid_dom"/>
</dbReference>
<dbReference type="HAMAP" id="MF_00767">
    <property type="entry name" value="Arg_catab_AstE"/>
    <property type="match status" value="1"/>
</dbReference>
<keyword evidence="3 5" id="KW-0378">Hydrolase</keyword>
<evidence type="ECO:0000256" key="2">
    <source>
        <dbReference type="ARBA" id="ARBA00022723"/>
    </source>
</evidence>
<protein>
    <recommendedName>
        <fullName evidence="5">Succinylglutamate desuccinylase</fullName>
        <ecNumber evidence="5">3.5.1.96</ecNumber>
    </recommendedName>
</protein>
<evidence type="ECO:0000259" key="6">
    <source>
        <dbReference type="Pfam" id="PF04952"/>
    </source>
</evidence>
<evidence type="ECO:0000313" key="8">
    <source>
        <dbReference type="EMBL" id="PNG04590.1"/>
    </source>
</evidence>
<comment type="function">
    <text evidence="5">Transforms N(2)-succinylglutamate into succinate and glutamate.</text>
</comment>
<dbReference type="Gene3D" id="3.40.630.10">
    <property type="entry name" value="Zn peptidases"/>
    <property type="match status" value="1"/>
</dbReference>
<dbReference type="GO" id="GO:0009017">
    <property type="term" value="F:succinylglutamate desuccinylase activity"/>
    <property type="evidence" value="ECO:0007669"/>
    <property type="project" value="UniProtKB-EC"/>
</dbReference>
<dbReference type="InterPro" id="IPR016681">
    <property type="entry name" value="SuccinylGlu_desuccinylase"/>
</dbReference>
<evidence type="ECO:0000256" key="3">
    <source>
        <dbReference type="ARBA" id="ARBA00022801"/>
    </source>
</evidence>
<dbReference type="UniPathway" id="UPA00185">
    <property type="reaction ID" value="UER00283"/>
</dbReference>
<evidence type="ECO:0000259" key="7">
    <source>
        <dbReference type="Pfam" id="PF24827"/>
    </source>
</evidence>
<comment type="similarity">
    <text evidence="5">Belongs to the AspA/AstE family. Succinylglutamate desuccinylase subfamily.</text>
</comment>
<dbReference type="EMBL" id="POUT01000021">
    <property type="protein sequence ID" value="PNG04590.1"/>
    <property type="molecule type" value="Genomic_DNA"/>
</dbReference>
<evidence type="ECO:0000256" key="4">
    <source>
        <dbReference type="ARBA" id="ARBA00022833"/>
    </source>
</evidence>
<accession>A0A2N8SQ31</accession>
<dbReference type="GO" id="GO:0008270">
    <property type="term" value="F:zinc ion binding"/>
    <property type="evidence" value="ECO:0007669"/>
    <property type="project" value="UniProtKB-UniRule"/>
</dbReference>
<feature type="domain" description="AstE/AspA barrel-sandwich hybrid" evidence="6">
    <location>
        <begin position="247"/>
        <end position="321"/>
    </location>
</feature>
<feature type="binding site" evidence="5">
    <location>
        <position position="151"/>
    </location>
    <ligand>
        <name>Zn(2+)</name>
        <dbReference type="ChEBI" id="CHEBI:29105"/>
    </ligand>
</feature>